<dbReference type="SUPFAM" id="SSF56281">
    <property type="entry name" value="Metallo-hydrolase/oxidoreductase"/>
    <property type="match status" value="1"/>
</dbReference>
<dbReference type="InterPro" id="IPR050855">
    <property type="entry name" value="NDM-1-like"/>
</dbReference>
<reference evidence="3 4" key="1">
    <citation type="submission" date="2020-08" db="EMBL/GenBank/DDBJ databases">
        <authorList>
            <person name="Newling K."/>
            <person name="Davey J."/>
            <person name="Forrester S."/>
        </authorList>
    </citation>
    <scope>NUCLEOTIDE SEQUENCE [LARGE SCALE GENOMIC DNA]</scope>
    <source>
        <strain evidence="4">Crithidia deanei Carvalho (ATCC PRA-265)</strain>
    </source>
</reference>
<feature type="region of interest" description="Disordered" evidence="1">
    <location>
        <begin position="336"/>
        <end position="359"/>
    </location>
</feature>
<dbReference type="OrthoDB" id="241529at2759"/>
<name>A0A7G2CEC9_9TRYP</name>
<organism evidence="3 4">
    <name type="scientific">Angomonas deanei</name>
    <dbReference type="NCBI Taxonomy" id="59799"/>
    <lineage>
        <taxon>Eukaryota</taxon>
        <taxon>Discoba</taxon>
        <taxon>Euglenozoa</taxon>
        <taxon>Kinetoplastea</taxon>
        <taxon>Metakinetoplastina</taxon>
        <taxon>Trypanosomatida</taxon>
        <taxon>Trypanosomatidae</taxon>
        <taxon>Strigomonadinae</taxon>
        <taxon>Angomonas</taxon>
    </lineage>
</organism>
<evidence type="ECO:0000259" key="2">
    <source>
        <dbReference type="SMART" id="SM00849"/>
    </source>
</evidence>
<protein>
    <recommendedName>
        <fullName evidence="2">Metallo-beta-lactamase domain-containing protein</fullName>
    </recommendedName>
</protein>
<keyword evidence="4" id="KW-1185">Reference proteome</keyword>
<dbReference type="VEuPathDB" id="TriTrypDB:ADEAN_000571500"/>
<evidence type="ECO:0000256" key="1">
    <source>
        <dbReference type="SAM" id="MobiDB-lite"/>
    </source>
</evidence>
<evidence type="ECO:0000313" key="3">
    <source>
        <dbReference type="EMBL" id="CAD2218228.1"/>
    </source>
</evidence>
<accession>A0A7G2CEC9</accession>
<evidence type="ECO:0000313" key="4">
    <source>
        <dbReference type="Proteomes" id="UP000515908"/>
    </source>
</evidence>
<dbReference type="Gene3D" id="3.60.15.10">
    <property type="entry name" value="Ribonuclease Z/Hydroxyacylglutathione hydrolase-like"/>
    <property type="match status" value="1"/>
</dbReference>
<dbReference type="AlphaFoldDB" id="A0A7G2CEC9"/>
<dbReference type="Proteomes" id="UP000515908">
    <property type="component" value="Chromosome 10"/>
</dbReference>
<feature type="domain" description="Metallo-beta-lactamase" evidence="2">
    <location>
        <begin position="56"/>
        <end position="274"/>
    </location>
</feature>
<gene>
    <name evidence="3" type="ORF">ADEAN_000571500</name>
</gene>
<dbReference type="PANTHER" id="PTHR42951">
    <property type="entry name" value="METALLO-BETA-LACTAMASE DOMAIN-CONTAINING"/>
    <property type="match status" value="1"/>
</dbReference>
<sequence length="359" mass="40289">MGPISRLFYPPTRTPLKFIGRPARFTGPGHEISVSYVKAADAKGEPMNVHCLPGYVSTMYLVEYVKRNQLLLLDCGSPSDVRRVKFYVEDVMNEGRQDKLTLANSLKLAVTTHCHFDHSGGSEGYLRLGVPMAVPTDLECSYVTVTSRIQQFMEINFFALIAHRMGRRREDPFVFSKGLLGPHWTWSPKTSLVLGDGQSLPHGFEDWVAVKIPGHTSHMIGLFHSPTGIFYASDFTVKLKRGFFAPRPVNYLWAYQHTWKRLRGLQVSCLLLPHGGIVDVAKEHGSWEAILDEIERHMSKDTNSATAGKEASYQVNWGQLFGKLLDIPGVEKRDFTPEALDNGPVPKRQDPPQPACVVR</sequence>
<dbReference type="Pfam" id="PF00753">
    <property type="entry name" value="Lactamase_B"/>
    <property type="match status" value="1"/>
</dbReference>
<dbReference type="InterPro" id="IPR001279">
    <property type="entry name" value="Metallo-B-lactamas"/>
</dbReference>
<dbReference type="PANTHER" id="PTHR42951:SF17">
    <property type="entry name" value="METALLO-BETA-LACTAMASE DOMAIN-CONTAINING PROTEIN"/>
    <property type="match status" value="1"/>
</dbReference>
<dbReference type="InterPro" id="IPR036866">
    <property type="entry name" value="RibonucZ/Hydroxyglut_hydro"/>
</dbReference>
<dbReference type="SMART" id="SM00849">
    <property type="entry name" value="Lactamase_B"/>
    <property type="match status" value="1"/>
</dbReference>
<proteinExistence type="predicted"/>
<dbReference type="EMBL" id="LR877154">
    <property type="protein sequence ID" value="CAD2218228.1"/>
    <property type="molecule type" value="Genomic_DNA"/>
</dbReference>